<feature type="domain" description="Peptidase M12A" evidence="3">
    <location>
        <begin position="1"/>
        <end position="182"/>
    </location>
</feature>
<keyword evidence="1 2" id="KW-0862">Zinc</keyword>
<comment type="cofactor">
    <cofactor evidence="1 2">
        <name>Zn(2+)</name>
        <dbReference type="ChEBI" id="CHEBI:29105"/>
    </cofactor>
    <text evidence="1 2">Binds 1 zinc ion per subunit.</text>
</comment>
<dbReference type="PANTHER" id="PTHR10127">
    <property type="entry name" value="DISCOIDIN, CUB, EGF, LAMININ , AND ZINC METALLOPROTEASE DOMAIN CONTAINING"/>
    <property type="match status" value="1"/>
</dbReference>
<dbReference type="STRING" id="8078.ENSFHEP00000005517"/>
<dbReference type="Proteomes" id="UP000265000">
    <property type="component" value="Unplaced"/>
</dbReference>
<evidence type="ECO:0000256" key="1">
    <source>
        <dbReference type="PROSITE-ProRule" id="PRU01211"/>
    </source>
</evidence>
<dbReference type="SMART" id="SM00235">
    <property type="entry name" value="ZnMc"/>
    <property type="match status" value="1"/>
</dbReference>
<feature type="active site" evidence="1">
    <location>
        <position position="88"/>
    </location>
</feature>
<evidence type="ECO:0000259" key="3">
    <source>
        <dbReference type="PROSITE" id="PS51864"/>
    </source>
</evidence>
<proteinExistence type="predicted"/>
<dbReference type="AlphaFoldDB" id="A0A3Q2P0Y8"/>
<comment type="caution">
    <text evidence="1">Lacks conserved residue(s) required for the propagation of feature annotation.</text>
</comment>
<reference evidence="4" key="1">
    <citation type="submission" date="2025-08" db="UniProtKB">
        <authorList>
            <consortium name="Ensembl"/>
        </authorList>
    </citation>
    <scope>IDENTIFICATION</scope>
</reference>
<keyword evidence="1 2" id="KW-0479">Metal-binding</keyword>
<evidence type="ECO:0000313" key="4">
    <source>
        <dbReference type="Ensembl" id="ENSFHEP00000005517.1"/>
    </source>
</evidence>
<dbReference type="InterPro" id="IPR006026">
    <property type="entry name" value="Peptidase_Metallo"/>
</dbReference>
<keyword evidence="1 2" id="KW-0645">Protease</keyword>
<sequence length="184" mass="21089">MFTISLFIYTTHYALMLKELNAKGVILRAFDYFRVKSCIDFIPRVAEDHYIHVKKLNGCFSEVGKQETIGQDLSIGRDCDYVFTVEHEFLHALGFFHEQSRYDRDKYVTIISENIKKGMRNICITSIPYDYWSVMHYGKNAGSTGAGPTIITKDPKFQDVIGQTLGMSPSDVLELNLLYKCSKC</sequence>
<feature type="binding site" evidence="1">
    <location>
        <position position="91"/>
    </location>
    <ligand>
        <name>Zn(2+)</name>
        <dbReference type="ChEBI" id="CHEBI:29105"/>
        <note>catalytic</note>
    </ligand>
</feature>
<accession>A0A3Q2P0Y8</accession>
<dbReference type="SUPFAM" id="SSF55486">
    <property type="entry name" value="Metalloproteases ('zincins'), catalytic domain"/>
    <property type="match status" value="1"/>
</dbReference>
<name>A0A3Q2P0Y8_FUNHE</name>
<organism evidence="4 5">
    <name type="scientific">Fundulus heteroclitus</name>
    <name type="common">Killifish</name>
    <name type="synonym">Mummichog</name>
    <dbReference type="NCBI Taxonomy" id="8078"/>
    <lineage>
        <taxon>Eukaryota</taxon>
        <taxon>Metazoa</taxon>
        <taxon>Chordata</taxon>
        <taxon>Craniata</taxon>
        <taxon>Vertebrata</taxon>
        <taxon>Euteleostomi</taxon>
        <taxon>Actinopterygii</taxon>
        <taxon>Neopterygii</taxon>
        <taxon>Teleostei</taxon>
        <taxon>Neoteleostei</taxon>
        <taxon>Acanthomorphata</taxon>
        <taxon>Ovalentaria</taxon>
        <taxon>Atherinomorphae</taxon>
        <taxon>Cyprinodontiformes</taxon>
        <taxon>Fundulidae</taxon>
        <taxon>Fundulus</taxon>
    </lineage>
</organism>
<dbReference type="InterPro" id="IPR001506">
    <property type="entry name" value="Peptidase_M12A"/>
</dbReference>
<feature type="binding site" evidence="1">
    <location>
        <position position="97"/>
    </location>
    <ligand>
        <name>Zn(2+)</name>
        <dbReference type="ChEBI" id="CHEBI:29105"/>
        <note>catalytic</note>
    </ligand>
</feature>
<dbReference type="Pfam" id="PF01400">
    <property type="entry name" value="Astacin"/>
    <property type="match status" value="1"/>
</dbReference>
<dbReference type="InterPro" id="IPR024079">
    <property type="entry name" value="MetalloPept_cat_dom_sf"/>
</dbReference>
<evidence type="ECO:0000313" key="5">
    <source>
        <dbReference type="Proteomes" id="UP000265000"/>
    </source>
</evidence>
<keyword evidence="5" id="KW-1185">Reference proteome</keyword>
<dbReference type="PROSITE" id="PS51864">
    <property type="entry name" value="ASTACIN"/>
    <property type="match status" value="1"/>
</dbReference>
<dbReference type="EC" id="3.4.24.-" evidence="2"/>
<dbReference type="PANTHER" id="PTHR10127:SF903">
    <property type="entry name" value="MEPRIN A SUBUNIT"/>
    <property type="match status" value="1"/>
</dbReference>
<dbReference type="Ensembl" id="ENSFHET00000007042.1">
    <property type="protein sequence ID" value="ENSFHEP00000005517.1"/>
    <property type="gene ID" value="ENSFHEG00000006537.1"/>
</dbReference>
<dbReference type="GO" id="GO:0006508">
    <property type="term" value="P:proteolysis"/>
    <property type="evidence" value="ECO:0007669"/>
    <property type="project" value="UniProtKB-KW"/>
</dbReference>
<dbReference type="GO" id="GO:0004222">
    <property type="term" value="F:metalloendopeptidase activity"/>
    <property type="evidence" value="ECO:0007669"/>
    <property type="project" value="UniProtKB-UniRule"/>
</dbReference>
<evidence type="ECO:0000256" key="2">
    <source>
        <dbReference type="RuleBase" id="RU361183"/>
    </source>
</evidence>
<reference evidence="4" key="2">
    <citation type="submission" date="2025-09" db="UniProtKB">
        <authorList>
            <consortium name="Ensembl"/>
        </authorList>
    </citation>
    <scope>IDENTIFICATION</scope>
</reference>
<dbReference type="PRINTS" id="PR00480">
    <property type="entry name" value="ASTACIN"/>
</dbReference>
<keyword evidence="1 2" id="KW-0378">Hydrolase</keyword>
<feature type="binding site" evidence="1">
    <location>
        <position position="87"/>
    </location>
    <ligand>
        <name>Zn(2+)</name>
        <dbReference type="ChEBI" id="CHEBI:29105"/>
        <note>catalytic</note>
    </ligand>
</feature>
<keyword evidence="1 2" id="KW-0482">Metalloprotease</keyword>
<dbReference type="Gene3D" id="3.40.390.10">
    <property type="entry name" value="Collagenase (Catalytic Domain)"/>
    <property type="match status" value="1"/>
</dbReference>
<dbReference type="GeneTree" id="ENSGT00950000183111"/>
<protein>
    <recommendedName>
        <fullName evidence="2">Metalloendopeptidase</fullName>
        <ecNumber evidence="2">3.4.24.-</ecNumber>
    </recommendedName>
</protein>
<dbReference type="GO" id="GO:0008270">
    <property type="term" value="F:zinc ion binding"/>
    <property type="evidence" value="ECO:0007669"/>
    <property type="project" value="UniProtKB-UniRule"/>
</dbReference>